<proteinExistence type="inferred from homology"/>
<keyword evidence="4" id="KW-0175">Coiled coil</keyword>
<evidence type="ECO:0000256" key="3">
    <source>
        <dbReference type="ARBA" id="ARBA00023034"/>
    </source>
</evidence>
<evidence type="ECO:0000313" key="6">
    <source>
        <dbReference type="EMBL" id="KAK4299148.1"/>
    </source>
</evidence>
<dbReference type="PANTHER" id="PTHR14899">
    <property type="entry name" value="G KINASE ANCHORING PROTEIN 1"/>
    <property type="match status" value="1"/>
</dbReference>
<feature type="compositionally biased region" description="Basic and acidic residues" evidence="5">
    <location>
        <begin position="25"/>
        <end position="35"/>
    </location>
</feature>
<name>A0AAE1TUS5_9EUCA</name>
<evidence type="ECO:0000256" key="5">
    <source>
        <dbReference type="SAM" id="MobiDB-lite"/>
    </source>
</evidence>
<sequence>MACRFDVLGSEVDLNERTGRRKPERTKPRPEDNNKKPQNKTNNKKKKTAAADDNSLQALAFGSNKNKAKKKLAKGENGEKGGSPAKTNGRLGPNVDDDWKRRDNEYVRSTNEEALQEALMLSKLDFEEKKDFYAQMKKDHHDDPKGGKVKKKKDKPVKMSLDQFNSLRPDQMTGKAEPTVPEKVAVTGEANPEGEKFFDNIKEAARKTLERETRHENYKATAGQYNQEIKVSQYEADLEKRDFEIQALRLEVDCLKTELKSVKSRNKKLCEVICSAEMKSKAELVVELDKMSKVREELTQEVLNLSGQVEQERSKVNQLTLDLKKMGNKKKQNTDGPSKD</sequence>
<gene>
    <name evidence="6" type="ORF">Pmani_028553</name>
</gene>
<protein>
    <recommendedName>
        <fullName evidence="8">G kinase-anchoring protein 1</fullName>
    </recommendedName>
</protein>
<keyword evidence="3" id="KW-0333">Golgi apparatus</keyword>
<dbReference type="GO" id="GO:0007165">
    <property type="term" value="P:signal transduction"/>
    <property type="evidence" value="ECO:0007669"/>
    <property type="project" value="InterPro"/>
</dbReference>
<feature type="region of interest" description="Disordered" evidence="5">
    <location>
        <begin position="1"/>
        <end position="100"/>
    </location>
</feature>
<dbReference type="Proteomes" id="UP001292094">
    <property type="component" value="Unassembled WGS sequence"/>
</dbReference>
<organism evidence="6 7">
    <name type="scientific">Petrolisthes manimaculis</name>
    <dbReference type="NCBI Taxonomy" id="1843537"/>
    <lineage>
        <taxon>Eukaryota</taxon>
        <taxon>Metazoa</taxon>
        <taxon>Ecdysozoa</taxon>
        <taxon>Arthropoda</taxon>
        <taxon>Crustacea</taxon>
        <taxon>Multicrustacea</taxon>
        <taxon>Malacostraca</taxon>
        <taxon>Eumalacostraca</taxon>
        <taxon>Eucarida</taxon>
        <taxon>Decapoda</taxon>
        <taxon>Pleocyemata</taxon>
        <taxon>Anomura</taxon>
        <taxon>Galatheoidea</taxon>
        <taxon>Porcellanidae</taxon>
        <taxon>Petrolisthes</taxon>
    </lineage>
</organism>
<dbReference type="PRINTS" id="PR02083">
    <property type="entry name" value="GKINASEAP1"/>
</dbReference>
<comment type="caution">
    <text evidence="6">The sequence shown here is derived from an EMBL/GenBank/DDBJ whole genome shotgun (WGS) entry which is preliminary data.</text>
</comment>
<reference evidence="6" key="1">
    <citation type="submission" date="2023-11" db="EMBL/GenBank/DDBJ databases">
        <title>Genome assemblies of two species of porcelain crab, Petrolisthes cinctipes and Petrolisthes manimaculis (Anomura: Porcellanidae).</title>
        <authorList>
            <person name="Angst P."/>
        </authorList>
    </citation>
    <scope>NUCLEOTIDE SEQUENCE</scope>
    <source>
        <strain evidence="6">PB745_02</strain>
        <tissue evidence="6">Gill</tissue>
    </source>
</reference>
<feature type="region of interest" description="Disordered" evidence="5">
    <location>
        <begin position="135"/>
        <end position="181"/>
    </location>
</feature>
<evidence type="ECO:0000256" key="2">
    <source>
        <dbReference type="ARBA" id="ARBA00006662"/>
    </source>
</evidence>
<dbReference type="InterPro" id="IPR026109">
    <property type="entry name" value="GKAP1"/>
</dbReference>
<feature type="compositionally biased region" description="Basic and acidic residues" evidence="5">
    <location>
        <begin position="135"/>
        <end position="146"/>
    </location>
</feature>
<comment type="similarity">
    <text evidence="2">Belongs to the GKAP1 family.</text>
</comment>
<evidence type="ECO:0000256" key="1">
    <source>
        <dbReference type="ARBA" id="ARBA00004555"/>
    </source>
</evidence>
<dbReference type="AlphaFoldDB" id="A0AAE1TUS5"/>
<dbReference type="GO" id="GO:0005794">
    <property type="term" value="C:Golgi apparatus"/>
    <property type="evidence" value="ECO:0007669"/>
    <property type="project" value="UniProtKB-SubCell"/>
</dbReference>
<accession>A0AAE1TUS5</accession>
<feature type="region of interest" description="Disordered" evidence="5">
    <location>
        <begin position="314"/>
        <end position="340"/>
    </location>
</feature>
<dbReference type="PANTHER" id="PTHR14899:SF0">
    <property type="entry name" value="G KINASE-ANCHORING PROTEIN 1"/>
    <property type="match status" value="1"/>
</dbReference>
<dbReference type="EMBL" id="JAWZYT010003291">
    <property type="protein sequence ID" value="KAK4299148.1"/>
    <property type="molecule type" value="Genomic_DNA"/>
</dbReference>
<evidence type="ECO:0000256" key="4">
    <source>
        <dbReference type="ARBA" id="ARBA00023054"/>
    </source>
</evidence>
<keyword evidence="7" id="KW-1185">Reference proteome</keyword>
<evidence type="ECO:0000313" key="7">
    <source>
        <dbReference type="Proteomes" id="UP001292094"/>
    </source>
</evidence>
<comment type="subcellular location">
    <subcellularLocation>
        <location evidence="1">Golgi apparatus</location>
    </subcellularLocation>
</comment>
<evidence type="ECO:0008006" key="8">
    <source>
        <dbReference type="Google" id="ProtNLM"/>
    </source>
</evidence>